<dbReference type="PANTHER" id="PTHR13872:SF1">
    <property type="entry name" value="DOLICHYL-DIPHOSPHOOLIGOSACCHARIDE--PROTEIN GLYCOSYLTRANSFERASE SUBUNIT STT3B"/>
    <property type="match status" value="1"/>
</dbReference>
<gene>
    <name evidence="19" type="ORF">CAMGR0001_2013</name>
</gene>
<evidence type="ECO:0000256" key="14">
    <source>
        <dbReference type="SAM" id="MobiDB-lite"/>
    </source>
</evidence>
<dbReference type="Pfam" id="PF18527">
    <property type="entry name" value="STT3_PglB_C"/>
    <property type="match status" value="1"/>
</dbReference>
<feature type="compositionally biased region" description="Low complexity" evidence="14">
    <location>
        <begin position="145"/>
        <end position="170"/>
    </location>
</feature>
<feature type="transmembrane region" description="Helical" evidence="15">
    <location>
        <begin position="624"/>
        <end position="642"/>
    </location>
</feature>
<evidence type="ECO:0000259" key="17">
    <source>
        <dbReference type="Pfam" id="PF18527"/>
    </source>
</evidence>
<feature type="transmembrane region" description="Helical" evidence="15">
    <location>
        <begin position="594"/>
        <end position="612"/>
    </location>
</feature>
<feature type="compositionally biased region" description="Basic residues" evidence="14">
    <location>
        <begin position="109"/>
        <end position="121"/>
    </location>
</feature>
<feature type="domain" description="Oligosaccharyl transferase STT3 N-terminal" evidence="16">
    <location>
        <begin position="240"/>
        <end position="611"/>
    </location>
</feature>
<evidence type="ECO:0000256" key="7">
    <source>
        <dbReference type="ARBA" id="ARBA00022679"/>
    </source>
</evidence>
<dbReference type="Proteomes" id="UP000005709">
    <property type="component" value="Unassembled WGS sequence"/>
</dbReference>
<evidence type="ECO:0000256" key="9">
    <source>
        <dbReference type="ARBA" id="ARBA00022723"/>
    </source>
</evidence>
<dbReference type="Gene3D" id="3.40.1380.40">
    <property type="match status" value="1"/>
</dbReference>
<dbReference type="UniPathway" id="UPA00378"/>
<evidence type="ECO:0000259" key="18">
    <source>
        <dbReference type="Pfam" id="PF21436"/>
    </source>
</evidence>
<evidence type="ECO:0000313" key="19">
    <source>
        <dbReference type="EMBL" id="EEV16315.1"/>
    </source>
</evidence>
<keyword evidence="20" id="KW-1185">Reference proteome</keyword>
<comment type="subcellular location">
    <subcellularLocation>
        <location evidence="3">Endomembrane system</location>
        <topology evidence="3">Multi-pass membrane protein</topology>
    </subcellularLocation>
</comment>
<feature type="compositionally biased region" description="Polar residues" evidence="14">
    <location>
        <begin position="191"/>
        <end position="215"/>
    </location>
</feature>
<dbReference type="Pfam" id="PF02516">
    <property type="entry name" value="STT3"/>
    <property type="match status" value="1"/>
</dbReference>
<feature type="domain" description="STT3/PglB/AglB core" evidence="18">
    <location>
        <begin position="671"/>
        <end position="799"/>
    </location>
</feature>
<dbReference type="RefSeq" id="WP_005873291.1">
    <property type="nucleotide sequence ID" value="NZ_ACYG01000032.1"/>
</dbReference>
<dbReference type="GO" id="GO:0046872">
    <property type="term" value="F:metal ion binding"/>
    <property type="evidence" value="ECO:0007669"/>
    <property type="project" value="UniProtKB-KW"/>
</dbReference>
<reference evidence="19 20" key="1">
    <citation type="submission" date="2009-07" db="EMBL/GenBank/DDBJ databases">
        <authorList>
            <person name="Madupu R."/>
            <person name="Sebastian Y."/>
            <person name="Durkin A.S."/>
            <person name="Torralba M."/>
            <person name="Methe B."/>
            <person name="Sutton G.G."/>
            <person name="Strausberg R.L."/>
            <person name="Nelson K.E."/>
        </authorList>
    </citation>
    <scope>NUCLEOTIDE SEQUENCE [LARGE SCALE GENOMIC DNA]</scope>
    <source>
        <strain evidence="19 20">RM3268</strain>
    </source>
</reference>
<feature type="transmembrane region" description="Helical" evidence="15">
    <location>
        <begin position="349"/>
        <end position="367"/>
    </location>
</feature>
<name>C8PLK3_9BACT</name>
<dbReference type="PANTHER" id="PTHR13872">
    <property type="entry name" value="DOLICHYL-DIPHOSPHOOLIGOSACCHARIDE--PROTEIN GLYCOSYLTRANSFERASE SUBUNIT"/>
    <property type="match status" value="1"/>
</dbReference>
<dbReference type="InterPro" id="IPR048307">
    <property type="entry name" value="STT3_N"/>
</dbReference>
<comment type="cofactor">
    <cofactor evidence="2">
        <name>Mg(2+)</name>
        <dbReference type="ChEBI" id="CHEBI:18420"/>
    </cofactor>
</comment>
<evidence type="ECO:0000256" key="13">
    <source>
        <dbReference type="ARBA" id="ARBA00023211"/>
    </source>
</evidence>
<feature type="transmembrane region" description="Helical" evidence="15">
    <location>
        <begin position="237"/>
        <end position="255"/>
    </location>
</feature>
<keyword evidence="11 15" id="KW-1133">Transmembrane helix</keyword>
<comment type="pathway">
    <text evidence="4">Protein modification; protein glycosylation.</text>
</comment>
<feature type="transmembrane region" description="Helical" evidence="15">
    <location>
        <begin position="379"/>
        <end position="396"/>
    </location>
</feature>
<feature type="transmembrane region" description="Helical" evidence="15">
    <location>
        <begin position="556"/>
        <end position="574"/>
    </location>
</feature>
<feature type="domain" description="STT3 subunit PglB C-terminal" evidence="17">
    <location>
        <begin position="808"/>
        <end position="887"/>
    </location>
</feature>
<evidence type="ECO:0000256" key="6">
    <source>
        <dbReference type="ARBA" id="ARBA00022676"/>
    </source>
</evidence>
<evidence type="ECO:0000256" key="1">
    <source>
        <dbReference type="ARBA" id="ARBA00001936"/>
    </source>
</evidence>
<dbReference type="GO" id="GO:0016020">
    <property type="term" value="C:membrane"/>
    <property type="evidence" value="ECO:0007669"/>
    <property type="project" value="InterPro"/>
</dbReference>
<evidence type="ECO:0000259" key="16">
    <source>
        <dbReference type="Pfam" id="PF02516"/>
    </source>
</evidence>
<comment type="caution">
    <text evidence="19">The sequence shown here is derived from an EMBL/GenBank/DDBJ whole genome shotgun (WGS) entry which is preliminary data.</text>
</comment>
<evidence type="ECO:0000256" key="11">
    <source>
        <dbReference type="ARBA" id="ARBA00022989"/>
    </source>
</evidence>
<feature type="transmembrane region" description="Helical" evidence="15">
    <location>
        <begin position="451"/>
        <end position="475"/>
    </location>
</feature>
<organism evidence="19 20">
    <name type="scientific">Campylobacter gracilis RM3268</name>
    <dbReference type="NCBI Taxonomy" id="553220"/>
    <lineage>
        <taxon>Bacteria</taxon>
        <taxon>Pseudomonadati</taxon>
        <taxon>Campylobacterota</taxon>
        <taxon>Epsilonproteobacteria</taxon>
        <taxon>Campylobacterales</taxon>
        <taxon>Campylobacteraceae</taxon>
        <taxon>Campylobacter</taxon>
    </lineage>
</organism>
<dbReference type="InterPro" id="IPR041563">
    <property type="entry name" value="STT3_PglB_C"/>
</dbReference>
<dbReference type="SMR" id="C8PLK3"/>
<keyword evidence="13" id="KW-0464">Manganese</keyword>
<dbReference type="eggNOG" id="COG1287">
    <property type="taxonomic scope" value="Bacteria"/>
</dbReference>
<evidence type="ECO:0000256" key="8">
    <source>
        <dbReference type="ARBA" id="ARBA00022692"/>
    </source>
</evidence>
<feature type="transmembrane region" description="Helical" evidence="15">
    <location>
        <begin position="324"/>
        <end position="342"/>
    </location>
</feature>
<dbReference type="InterPro" id="IPR003674">
    <property type="entry name" value="Oligo_trans_STT3"/>
</dbReference>
<feature type="compositionally biased region" description="Polar residues" evidence="14">
    <location>
        <begin position="128"/>
        <end position="143"/>
    </location>
</feature>
<feature type="region of interest" description="Disordered" evidence="14">
    <location>
        <begin position="187"/>
        <end position="215"/>
    </location>
</feature>
<evidence type="ECO:0000256" key="2">
    <source>
        <dbReference type="ARBA" id="ARBA00001946"/>
    </source>
</evidence>
<feature type="compositionally biased region" description="Basic and acidic residues" evidence="14">
    <location>
        <begin position="1"/>
        <end position="22"/>
    </location>
</feature>
<dbReference type="STRING" id="824.CGRAC_1490"/>
<keyword evidence="7 19" id="KW-0808">Transferase</keyword>
<feature type="transmembrane region" description="Helical" evidence="15">
    <location>
        <begin position="424"/>
        <end position="439"/>
    </location>
</feature>
<evidence type="ECO:0000256" key="12">
    <source>
        <dbReference type="ARBA" id="ARBA00023136"/>
    </source>
</evidence>
<evidence type="ECO:0000256" key="5">
    <source>
        <dbReference type="ARBA" id="ARBA00010810"/>
    </source>
</evidence>
<accession>C8PLK3</accession>
<keyword evidence="12 15" id="KW-0472">Membrane</keyword>
<dbReference type="Pfam" id="PF21436">
    <property type="entry name" value="STT3-PglB_core"/>
    <property type="match status" value="1"/>
</dbReference>
<feature type="transmembrane region" description="Helical" evidence="15">
    <location>
        <begin position="487"/>
        <end position="510"/>
    </location>
</feature>
<feature type="transmembrane region" description="Helical" evidence="15">
    <location>
        <begin position="403"/>
        <end position="418"/>
    </location>
</feature>
<dbReference type="AlphaFoldDB" id="C8PLK3"/>
<comment type="similarity">
    <text evidence="5">Belongs to the STT3 family.</text>
</comment>
<sequence length="926" mass="103355">MGEEKKAFSVREIDEGSDDQKDAQSMGADKAALSENFASEGNFDAGHSAGGGENFSGENAELEGGEDAVPQSDKNSALDAKNSASKNSAQVGVKNLSDDQARAVSAKMRAQKKSKKAKKSSGRNSASVNSENSAGANSTNSNLKGAANSTSKNSTNKNSAGTANSTNKNSAKAANLTKFKNANSASALNSTNGINSDNSKNSTAENSQNSKNQSAGALPARRRIFGFIKNYEFSKHILLMILLAFAFSVAFRMWWVHWASGFPNYFFWDGELMINTNDGYAFAEGARDRLAGFHQPNDLSYFSAPLSIVTAFLAEILPFKIETIFVYLPALFSSLIVVPILLISSEFRCMRAGFIGALVASVANSYYNRTMAGYYDTDMLNIVLAMCILWALIRICTRGSRSTLFWLGVFVIFYMWWYPSSFSLNSMMLAVFFAYTLIFKRKSAVNYEAMIIFLIALCSTPLVAKILISLALFWLFAFRGKLLNFKILAIIGALAVVFFVANGGLSPIIFQAKFYIFRSFADNADTAFHFFNVNQTIQESGIVPPKIFMERISSHVAVFVIAAIGYLVLCFRHKEFLLSIPLLLLGFAANKAGLRFTIYAVGVMGLSFGYILYFCVKRLDLPKIAGRAILLILTALAIYPAWQHIVSYKVDTVFYQSEVRVFDELKDKAQREDYALSWWDYGYGIRYYSDVKTLIDGGKHLGNDNFPVSFALFRDQMSSANMARLDVEYTERGYSEKIPNKLKQILKDYNATDVNDFILGLGLADFKPPKPTRDIYYILPDRMMNIFPVVTQFSNIDITDGKQLGELFFITSDRFVQDQSGVHMDNGFSISPNLLSLEFSGRKFAINTFYETSYDASGRLAVKELNMDSSAQFYVVFMRDYGRFLLLDKTMLNSSYIQLFVFERYRPELFEPVILSPAVKVYKLKR</sequence>
<dbReference type="GO" id="GO:0004576">
    <property type="term" value="F:oligosaccharyl transferase activity"/>
    <property type="evidence" value="ECO:0007669"/>
    <property type="project" value="InterPro"/>
</dbReference>
<evidence type="ECO:0000256" key="15">
    <source>
        <dbReference type="SAM" id="Phobius"/>
    </source>
</evidence>
<dbReference type="EMBL" id="ACYG01000032">
    <property type="protein sequence ID" value="EEV16315.1"/>
    <property type="molecule type" value="Genomic_DNA"/>
</dbReference>
<protein>
    <submittedName>
        <fullName evidence="19">Oligosaccharyl transferase STT3 subunit</fullName>
    </submittedName>
</protein>
<evidence type="ECO:0000256" key="10">
    <source>
        <dbReference type="ARBA" id="ARBA00022842"/>
    </source>
</evidence>
<keyword evidence="8 15" id="KW-0812">Transmembrane</keyword>
<keyword evidence="6" id="KW-0328">Glycosyltransferase</keyword>
<feature type="region of interest" description="Disordered" evidence="14">
    <location>
        <begin position="1"/>
        <end position="170"/>
    </location>
</feature>
<evidence type="ECO:0000313" key="20">
    <source>
        <dbReference type="Proteomes" id="UP000005709"/>
    </source>
</evidence>
<dbReference type="GO" id="GO:0012505">
    <property type="term" value="C:endomembrane system"/>
    <property type="evidence" value="ECO:0007669"/>
    <property type="project" value="UniProtKB-SubCell"/>
</dbReference>
<dbReference type="InterPro" id="IPR048999">
    <property type="entry name" value="STT3-PglB_core"/>
</dbReference>
<evidence type="ECO:0000256" key="4">
    <source>
        <dbReference type="ARBA" id="ARBA00004922"/>
    </source>
</evidence>
<evidence type="ECO:0000256" key="3">
    <source>
        <dbReference type="ARBA" id="ARBA00004127"/>
    </source>
</evidence>
<keyword evidence="9" id="KW-0479">Metal-binding</keyword>
<keyword evidence="10" id="KW-0460">Magnesium</keyword>
<proteinExistence type="inferred from homology"/>
<comment type="cofactor">
    <cofactor evidence="1">
        <name>Mn(2+)</name>
        <dbReference type="ChEBI" id="CHEBI:29035"/>
    </cofactor>
</comment>